<dbReference type="SUPFAM" id="SSF88713">
    <property type="entry name" value="Glycoside hydrolase/deacetylase"/>
    <property type="match status" value="1"/>
</dbReference>
<gene>
    <name evidence="2" type="ORF">A9Q02_02685</name>
</gene>
<protein>
    <recommendedName>
        <fullName evidence="1">NodB homology domain-containing protein</fullName>
    </recommendedName>
</protein>
<proteinExistence type="predicted"/>
<accession>A0A2H3L297</accession>
<dbReference type="Pfam" id="PF01522">
    <property type="entry name" value="Polysacc_deac_1"/>
    <property type="match status" value="1"/>
</dbReference>
<dbReference type="EMBL" id="LYXE01000090">
    <property type="protein sequence ID" value="PDV98857.1"/>
    <property type="molecule type" value="Genomic_DNA"/>
</dbReference>
<keyword evidence="3" id="KW-1185">Reference proteome</keyword>
<dbReference type="PROSITE" id="PS51677">
    <property type="entry name" value="NODB"/>
    <property type="match status" value="1"/>
</dbReference>
<dbReference type="AlphaFoldDB" id="A0A2H3L297"/>
<dbReference type="Gene3D" id="3.20.20.370">
    <property type="entry name" value="Glycoside hydrolase/deacetylase"/>
    <property type="match status" value="1"/>
</dbReference>
<dbReference type="InterPro" id="IPR002509">
    <property type="entry name" value="NODB_dom"/>
</dbReference>
<name>A0A2H3L297_9CHLR</name>
<evidence type="ECO:0000313" key="2">
    <source>
        <dbReference type="EMBL" id="PDV98857.1"/>
    </source>
</evidence>
<evidence type="ECO:0000313" key="3">
    <source>
        <dbReference type="Proteomes" id="UP000220922"/>
    </source>
</evidence>
<reference evidence="2 3" key="1">
    <citation type="submission" date="2016-05" db="EMBL/GenBank/DDBJ databases">
        <authorList>
            <person name="Lavstsen T."/>
            <person name="Jespersen J.S."/>
        </authorList>
    </citation>
    <scope>NUCLEOTIDE SEQUENCE [LARGE SCALE GENOMIC DNA]</scope>
    <source>
        <strain evidence="2 3">B7-9</strain>
    </source>
</reference>
<evidence type="ECO:0000259" key="1">
    <source>
        <dbReference type="PROSITE" id="PS51677"/>
    </source>
</evidence>
<dbReference type="PANTHER" id="PTHR10587:SF137">
    <property type="entry name" value="4-DEOXY-4-FORMAMIDO-L-ARABINOSE-PHOSPHOUNDECAPRENOL DEFORMYLASE ARND-RELATED"/>
    <property type="match status" value="1"/>
</dbReference>
<dbReference type="PANTHER" id="PTHR10587">
    <property type="entry name" value="GLYCOSYL TRANSFERASE-RELATED"/>
    <property type="match status" value="1"/>
</dbReference>
<dbReference type="Proteomes" id="UP000220922">
    <property type="component" value="Unassembled WGS sequence"/>
</dbReference>
<organism evidence="2 3">
    <name type="scientific">Candidatus Chloroploca asiatica</name>
    <dbReference type="NCBI Taxonomy" id="1506545"/>
    <lineage>
        <taxon>Bacteria</taxon>
        <taxon>Bacillati</taxon>
        <taxon>Chloroflexota</taxon>
        <taxon>Chloroflexia</taxon>
        <taxon>Chloroflexales</taxon>
        <taxon>Chloroflexineae</taxon>
        <taxon>Oscillochloridaceae</taxon>
        <taxon>Candidatus Chloroploca</taxon>
    </lineage>
</organism>
<feature type="domain" description="NodB homology" evidence="1">
    <location>
        <begin position="24"/>
        <end position="205"/>
    </location>
</feature>
<comment type="caution">
    <text evidence="2">The sequence shown here is derived from an EMBL/GenBank/DDBJ whole genome shotgun (WGS) entry which is preliminary data.</text>
</comment>
<dbReference type="GO" id="GO:0016810">
    <property type="term" value="F:hydrolase activity, acting on carbon-nitrogen (but not peptide) bonds"/>
    <property type="evidence" value="ECO:0007669"/>
    <property type="project" value="InterPro"/>
</dbReference>
<dbReference type="InterPro" id="IPR050248">
    <property type="entry name" value="Polysacc_deacetylase_ArnD"/>
</dbReference>
<dbReference type="GO" id="GO:0005975">
    <property type="term" value="P:carbohydrate metabolic process"/>
    <property type="evidence" value="ECO:0007669"/>
    <property type="project" value="InterPro"/>
</dbReference>
<dbReference type="RefSeq" id="WP_172450910.1">
    <property type="nucleotide sequence ID" value="NZ_LYXE01000090.1"/>
</dbReference>
<dbReference type="InterPro" id="IPR011330">
    <property type="entry name" value="Glyco_hydro/deAcase_b/a-brl"/>
</dbReference>
<sequence>MNDATRLLDRHFPEILWMGDQSRLQIALSYDDGPHPEDTPALLEVLQRHRVVATFSWLGERVKAHPELVQAAAAAGHQLMVHGYRHRSFLLENQVALHGMLDETRDLLAKYSGRDPATITSVRPPFGHFSASLIQAFRTWGYQPVLGSIMPVHWMQPAALSIRQVVAQADAGALIVLHEALAGPSVATLTDAILSALTLKGLEFVTIDTLRQNRQR</sequence>